<dbReference type="GO" id="GO:0005737">
    <property type="term" value="C:cytoplasm"/>
    <property type="evidence" value="ECO:0007669"/>
    <property type="project" value="UniProtKB-SubCell"/>
</dbReference>
<evidence type="ECO:0000256" key="6">
    <source>
        <dbReference type="ARBA" id="ARBA00022825"/>
    </source>
</evidence>
<dbReference type="OrthoDB" id="9815657at2"/>
<protein>
    <recommendedName>
        <fullName evidence="7">Tricorn protease homolog</fullName>
        <ecNumber evidence="7">3.4.21.-</ecNumber>
    </recommendedName>
</protein>
<feature type="site" description="Transition state stabilizer; via amide nitrogen" evidence="9">
    <location>
        <position position="998"/>
    </location>
</feature>
<keyword evidence="5 7" id="KW-0378">Hydrolase</keyword>
<feature type="active site" description="Charge relay system" evidence="8">
    <location>
        <position position="1053"/>
    </location>
</feature>
<evidence type="ECO:0000256" key="4">
    <source>
        <dbReference type="ARBA" id="ARBA00022670"/>
    </source>
</evidence>
<keyword evidence="6 7" id="KW-0720">Serine protease</keyword>
<reference evidence="14 15" key="1">
    <citation type="submission" date="2019-08" db="EMBL/GenBank/DDBJ databases">
        <title>Genome of Psychroserpens burtonensis ACAM 167.</title>
        <authorList>
            <person name="Bowman J.P."/>
        </authorList>
    </citation>
    <scope>NUCLEOTIDE SEQUENCE [LARGE SCALE GENOMIC DNA]</scope>
    <source>
        <strain evidence="14 15">ACAM 167</strain>
    </source>
</reference>
<feature type="active site" description="Charge relay system" evidence="8">
    <location>
        <position position="780"/>
    </location>
</feature>
<evidence type="ECO:0000256" key="1">
    <source>
        <dbReference type="ARBA" id="ARBA00004496"/>
    </source>
</evidence>
<evidence type="ECO:0000259" key="13">
    <source>
        <dbReference type="Pfam" id="PF14684"/>
    </source>
</evidence>
<proteinExistence type="inferred from homology"/>
<dbReference type="Pfam" id="PF26549">
    <property type="entry name" value="Tricorn_N"/>
    <property type="match status" value="1"/>
</dbReference>
<dbReference type="GO" id="GO:0008236">
    <property type="term" value="F:serine-type peptidase activity"/>
    <property type="evidence" value="ECO:0007669"/>
    <property type="project" value="UniProtKB-UniRule"/>
</dbReference>
<keyword evidence="4 7" id="KW-0645">Protease</keyword>
<dbReference type="InterPro" id="IPR028204">
    <property type="entry name" value="Tricorn_C1"/>
</dbReference>
<dbReference type="Gene3D" id="2.120.10.30">
    <property type="entry name" value="TolB, C-terminal domain"/>
    <property type="match status" value="1"/>
</dbReference>
<comment type="caution">
    <text evidence="14">The sequence shown here is derived from an EMBL/GenBank/DDBJ whole genome shotgun (WGS) entry which is preliminary data.</text>
</comment>
<evidence type="ECO:0000256" key="2">
    <source>
        <dbReference type="ARBA" id="ARBA00008524"/>
    </source>
</evidence>
<dbReference type="Proteomes" id="UP000321938">
    <property type="component" value="Unassembled WGS sequence"/>
</dbReference>
<organism evidence="14 15">
    <name type="scientific">Psychroserpens burtonensis</name>
    <dbReference type="NCBI Taxonomy" id="49278"/>
    <lineage>
        <taxon>Bacteria</taxon>
        <taxon>Pseudomonadati</taxon>
        <taxon>Bacteroidota</taxon>
        <taxon>Flavobacteriia</taxon>
        <taxon>Flavobacteriales</taxon>
        <taxon>Flavobacteriaceae</taxon>
        <taxon>Psychroserpens</taxon>
    </lineage>
</organism>
<dbReference type="InterPro" id="IPR005151">
    <property type="entry name" value="Tail-specific_protease"/>
</dbReference>
<feature type="compositionally biased region" description="Acidic residues" evidence="10">
    <location>
        <begin position="577"/>
        <end position="589"/>
    </location>
</feature>
<dbReference type="InterPro" id="IPR029045">
    <property type="entry name" value="ClpP/crotonase-like_dom_sf"/>
</dbReference>
<dbReference type="CDD" id="cd07562">
    <property type="entry name" value="Peptidase_S41_TRI"/>
    <property type="match status" value="1"/>
</dbReference>
<evidence type="ECO:0000256" key="8">
    <source>
        <dbReference type="PIRSR" id="PIRSR036421-1"/>
    </source>
</evidence>
<dbReference type="Pfam" id="PF03572">
    <property type="entry name" value="Peptidase_S41"/>
    <property type="match status" value="1"/>
</dbReference>
<evidence type="ECO:0000259" key="12">
    <source>
        <dbReference type="Pfam" id="PF03572"/>
    </source>
</evidence>
<dbReference type="InterPro" id="IPR012393">
    <property type="entry name" value="Tricorn_protease"/>
</dbReference>
<dbReference type="PANTHER" id="PTHR43253:SF1">
    <property type="entry name" value="TRICORN PROTEASE HOMOLOG 2-RELATED"/>
    <property type="match status" value="1"/>
</dbReference>
<dbReference type="PIRSF" id="PIRSF036421">
    <property type="entry name" value="Tricorn_protease"/>
    <property type="match status" value="1"/>
</dbReference>
<dbReference type="STRING" id="1123037.GCA_000425305_01198"/>
<evidence type="ECO:0000256" key="9">
    <source>
        <dbReference type="PIRSR" id="PIRSR036421-3"/>
    </source>
</evidence>
<feature type="signal peptide" evidence="11">
    <location>
        <begin position="1"/>
        <end position="32"/>
    </location>
</feature>
<dbReference type="GO" id="GO:0006508">
    <property type="term" value="P:proteolysis"/>
    <property type="evidence" value="ECO:0007669"/>
    <property type="project" value="UniProtKB-UniRule"/>
</dbReference>
<evidence type="ECO:0000313" key="15">
    <source>
        <dbReference type="Proteomes" id="UP000321938"/>
    </source>
</evidence>
<dbReference type="SUPFAM" id="SSF50156">
    <property type="entry name" value="PDZ domain-like"/>
    <property type="match status" value="1"/>
</dbReference>
<feature type="domain" description="Tricorn protease C1" evidence="13">
    <location>
        <begin position="718"/>
        <end position="774"/>
    </location>
</feature>
<dbReference type="SUPFAM" id="SSF69304">
    <property type="entry name" value="Tricorn protease N-terminal domain"/>
    <property type="match status" value="1"/>
</dbReference>
<evidence type="ECO:0000313" key="14">
    <source>
        <dbReference type="EMBL" id="TXE17334.1"/>
    </source>
</evidence>
<dbReference type="Pfam" id="PF14684">
    <property type="entry name" value="Tricorn_C1"/>
    <property type="match status" value="1"/>
</dbReference>
<feature type="chain" id="PRO_5023013751" description="Tricorn protease homolog" evidence="11">
    <location>
        <begin position="33"/>
        <end position="1090"/>
    </location>
</feature>
<dbReference type="AlphaFoldDB" id="A0A5C7B8J4"/>
<feature type="domain" description="Tail specific protease" evidence="12">
    <location>
        <begin position="910"/>
        <end position="1063"/>
    </location>
</feature>
<dbReference type="EC" id="3.4.21.-" evidence="7"/>
<comment type="similarity">
    <text evidence="2 7">Belongs to the peptidase S41B family.</text>
</comment>
<comment type="subcellular location">
    <subcellularLocation>
        <location evidence="1 7">Cytoplasm</location>
    </subcellularLocation>
</comment>
<keyword evidence="3 7" id="KW-0963">Cytoplasm</keyword>
<accession>A0A5C7B8J4</accession>
<evidence type="ECO:0000256" key="5">
    <source>
        <dbReference type="ARBA" id="ARBA00022801"/>
    </source>
</evidence>
<evidence type="ECO:0000256" key="3">
    <source>
        <dbReference type="ARBA" id="ARBA00022490"/>
    </source>
</evidence>
<feature type="compositionally biased region" description="Basic and acidic residues" evidence="10">
    <location>
        <begin position="590"/>
        <end position="601"/>
    </location>
</feature>
<keyword evidence="11" id="KW-0732">Signal</keyword>
<gene>
    <name evidence="14" type="ORF">ES692_10145</name>
</gene>
<feature type="active site" description="Nucleophile" evidence="8">
    <location>
        <position position="997"/>
    </location>
</feature>
<dbReference type="EMBL" id="VOSB01000013">
    <property type="protein sequence ID" value="TXE17334.1"/>
    <property type="molecule type" value="Genomic_DNA"/>
</dbReference>
<keyword evidence="15" id="KW-1185">Reference proteome</keyword>
<dbReference type="InterPro" id="IPR036034">
    <property type="entry name" value="PDZ_sf"/>
</dbReference>
<comment type="function">
    <text evidence="7">Degrades oligopeptides.</text>
</comment>
<dbReference type="SUPFAM" id="SSF52096">
    <property type="entry name" value="ClpP/crotonase"/>
    <property type="match status" value="1"/>
</dbReference>
<dbReference type="PANTHER" id="PTHR43253">
    <property type="entry name" value="TRICORN PROTEASE HOMOLOG 2-RELATED"/>
    <property type="match status" value="1"/>
</dbReference>
<dbReference type="Gene3D" id="2.120.10.60">
    <property type="entry name" value="Tricorn protease N-terminal domain"/>
    <property type="match status" value="2"/>
</dbReference>
<dbReference type="SUPFAM" id="SSF82171">
    <property type="entry name" value="DPP6 N-terminal domain-like"/>
    <property type="match status" value="1"/>
</dbReference>
<evidence type="ECO:0000256" key="11">
    <source>
        <dbReference type="SAM" id="SignalP"/>
    </source>
</evidence>
<dbReference type="Gene3D" id="3.90.226.10">
    <property type="entry name" value="2-enoyl-CoA Hydratase, Chain A, domain 1"/>
    <property type="match status" value="1"/>
</dbReference>
<sequence length="1090" mass="123180">MQPLKNNTYPHMKFQSLFFLFLSLAISNSVNSQQNEDLWLRNTAISPNGQQIAFTYNADIYMVSSNGGKATRLTTHSAYDTKPVWSHDGQQIAFASNRHGNFDVFIMTASGTNVKRLTFHSADDMPTDFSQNNDAVWFNSIRLDNENSMLFHKLGELYSVNINASTPKQLSSFPAYEAKNNSKGDMIFEEIKGYEYEWRKHHTSSVTRDIWIKSATGNYTKLSNFKGENRNILFGSGDVFYFLSEKSGTFNVFQSTFSNPNKSDQISEFKMHPVRHLSVSNDALLAYSFNGDIYTQHIGESPKKLNIDVSGDQSLMENELLFVDGSVTHMVPSPNGKELIFIYRGDVFVTSVDGSLTRRLTDTPEQERSIDISADGRTIIYAGERNNSWNLYTQTLPKKEEKYFLNAIELKEEILLADISESFQPKFSPTGEDVAYLEERTKLRTINLKTKEIISIHNGEKHFSYSDGDQEFEWSPDGKWIAITFYPDQYWVAEIGVLKADGSGDLINVSKSGFNDFKPKWSLDGSILYWASDRNGMHSVAKTGPSQLDVYGVFLTQKAFDEFKLSKDEFAFVSEADEADEADETEDDEKNSKKDKKDNEKKDKKLKPIDIEFDNLYKRKAKLSLFSTNLSDMLVTKDAKSLLYLGRVDNKADLWKLDLRTREIKSLGKYDRGGSMAFGKDAKEVYVLSGGKISKVDISSGKTKGVGINDEMSFNLSAERLYLMDHVSRQVKKKFLDPNLHGAPWDTLSANYKKFVPHINNDYDFKDILGELLGELNASHTGARFTEPNKKGDETGSLAIYTNDSYDGNGLQISELIEGSPLINGDKKVKAGVIIEAINGKTLTKSINYYTLLNRKIDAAITVSYYDPSTSKRWKERAKPISIDAENELRYQRWIRKNREMVHKLSDNQIGYMHIRNMNDGSFREFLEEVMGEEVNKKALVVDTRFNGGGDLVDDITTFLSGTKYMEFSNGGKVVGTESQRRWTKPSIMLIGESNYSDAHCTPAGYKDLKIGKLVGMPVPGTCSFVWWERIQNGIVFGIPNMQVLDIEGDVLENKELQPDILVKNGFDAVTNGKDEQIEAAVAELLKQVN</sequence>
<feature type="region of interest" description="Disordered" evidence="10">
    <location>
        <begin position="577"/>
        <end position="601"/>
    </location>
</feature>
<evidence type="ECO:0000256" key="7">
    <source>
        <dbReference type="PIRNR" id="PIRNR036421"/>
    </source>
</evidence>
<dbReference type="Pfam" id="PF26550">
    <property type="entry name" value="Tricorn_2nd"/>
    <property type="match status" value="1"/>
</dbReference>
<dbReference type="Gene3D" id="3.30.750.44">
    <property type="match status" value="1"/>
</dbReference>
<dbReference type="InterPro" id="IPR011042">
    <property type="entry name" value="6-blade_b-propeller_TolB-like"/>
</dbReference>
<evidence type="ECO:0000256" key="10">
    <source>
        <dbReference type="SAM" id="MobiDB-lite"/>
    </source>
</evidence>
<name>A0A5C7B8J4_9FLAO</name>